<dbReference type="Proteomes" id="UP000035722">
    <property type="component" value="Unassembled WGS sequence"/>
</dbReference>
<dbReference type="GO" id="GO:0005524">
    <property type="term" value="F:ATP binding"/>
    <property type="evidence" value="ECO:0007669"/>
    <property type="project" value="UniProtKB-UniRule"/>
</dbReference>
<dbReference type="PANTHER" id="PTHR18866">
    <property type="entry name" value="CARBOXYLASE:PYRUVATE/ACETYL-COA/PROPIONYL-COA CARBOXYLASE"/>
    <property type="match status" value="1"/>
</dbReference>
<feature type="domain" description="Biotin carboxylation" evidence="8">
    <location>
        <begin position="4"/>
        <end position="448"/>
    </location>
</feature>
<protein>
    <recommendedName>
        <fullName evidence="1">biotin carboxylase</fullName>
        <ecNumber evidence="1">6.3.4.14</ecNumber>
    </recommendedName>
</protein>
<dbReference type="InterPro" id="IPR005479">
    <property type="entry name" value="CPAse_ATP-bd"/>
</dbReference>
<reference evidence="10" key="1">
    <citation type="journal article" date="2014" name="Genome Announc.">
        <title>Genome Sequence of Arthrobacter siccitolerans 4J27, a Xeroprotectant-Producing Desiccation-Tolerant Microorganism.</title>
        <authorList>
            <person name="Manzanera M."/>
            <person name="Santa-Cruz-Calvo L."/>
            <person name="Vilchez J.I."/>
            <person name="Garcia-Fontana C."/>
            <person name="Silva-Castro G.A."/>
            <person name="Calvo C."/>
            <person name="Gonzalez-Lopez J."/>
        </authorList>
    </citation>
    <scope>NUCLEOTIDE SEQUENCE [LARGE SCALE GENOMIC DNA]</scope>
    <source>
        <strain evidence="10">4J27</strain>
    </source>
</reference>
<dbReference type="EMBL" id="CAQI01000042">
    <property type="protein sequence ID" value="CCQ46192.1"/>
    <property type="molecule type" value="Genomic_DNA"/>
</dbReference>
<dbReference type="InterPro" id="IPR005482">
    <property type="entry name" value="Biotin_COase_C"/>
</dbReference>
<evidence type="ECO:0000256" key="4">
    <source>
        <dbReference type="ARBA" id="ARBA00022840"/>
    </source>
</evidence>
<dbReference type="InterPro" id="IPR050856">
    <property type="entry name" value="Biotin_carboxylase_complex"/>
</dbReference>
<dbReference type="RefSeq" id="WP_050055122.1">
    <property type="nucleotide sequence ID" value="NZ_CAQI01000042.1"/>
</dbReference>
<evidence type="ECO:0000313" key="9">
    <source>
        <dbReference type="EMBL" id="CCQ46192.1"/>
    </source>
</evidence>
<evidence type="ECO:0000256" key="3">
    <source>
        <dbReference type="ARBA" id="ARBA00022741"/>
    </source>
</evidence>
<evidence type="ECO:0000256" key="2">
    <source>
        <dbReference type="ARBA" id="ARBA00022598"/>
    </source>
</evidence>
<sequence>MNSFPESLLIANRGEIARRIIKTANRLGVRTVAVYHKVDAGLPYVSEASVAIELMGDVPVQSYLDREQIIAIAKEAGATAIHPGYGFLAENAGFAREVEDAGLTWVGPSADVIDVMGDKVESRRAVAAAGVPISGDAGAALKTGDEAVEEAERVGYPVMVKASAGGGGIGMAVAHDADELRKAFENTKSMSERSFGSDRVFIERFVESARHVEIQVLGLNDGTIVALGERDCSTQRRHQKLIEESPAPHLAPETRARLVESAIAAASSVGYRNAGTVEFLLDTRTGDFVFLEMNTRIQVEHPITELTHGVDLIEQQLSIAASGTTTADFNPVSRGHAIELRICAEDPKKFFPRPGPIDGWTEPTGEGIRVDSGYAAGTEVTPHFDSLIAKVCAYGATREDALARAIKACEDFEIEGLVTNRPFLEEILSDEEFTDGHYDTGLVERIQQRLKEQAKLAKRSA</sequence>
<dbReference type="PROSITE" id="PS50975">
    <property type="entry name" value="ATP_GRASP"/>
    <property type="match status" value="1"/>
</dbReference>
<keyword evidence="5" id="KW-0092">Biotin</keyword>
<dbReference type="EC" id="6.3.4.14" evidence="1"/>
<comment type="caution">
    <text evidence="9">The sequence shown here is derived from an EMBL/GenBank/DDBJ whole genome shotgun (WGS) entry which is preliminary data.</text>
</comment>
<dbReference type="InterPro" id="IPR011764">
    <property type="entry name" value="Biotin_carboxylation_dom"/>
</dbReference>
<dbReference type="InterPro" id="IPR011054">
    <property type="entry name" value="Rudment_hybrid_motif"/>
</dbReference>
<organism evidence="9 10">
    <name type="scientific">Pseudarthrobacter siccitolerans</name>
    <dbReference type="NCBI Taxonomy" id="861266"/>
    <lineage>
        <taxon>Bacteria</taxon>
        <taxon>Bacillati</taxon>
        <taxon>Actinomycetota</taxon>
        <taxon>Actinomycetes</taxon>
        <taxon>Micrococcales</taxon>
        <taxon>Micrococcaceae</taxon>
        <taxon>Pseudarthrobacter</taxon>
    </lineage>
</organism>
<dbReference type="SMART" id="SM00878">
    <property type="entry name" value="Biotin_carb_C"/>
    <property type="match status" value="1"/>
</dbReference>
<evidence type="ECO:0000256" key="1">
    <source>
        <dbReference type="ARBA" id="ARBA00013263"/>
    </source>
</evidence>
<dbReference type="Pfam" id="PF02786">
    <property type="entry name" value="CPSase_L_D2"/>
    <property type="match status" value="1"/>
</dbReference>
<dbReference type="OrthoDB" id="9760256at2"/>
<evidence type="ECO:0000259" key="7">
    <source>
        <dbReference type="PROSITE" id="PS50975"/>
    </source>
</evidence>
<evidence type="ECO:0000256" key="6">
    <source>
        <dbReference type="PROSITE-ProRule" id="PRU00409"/>
    </source>
</evidence>
<gene>
    <name evidence="9" type="primary">pycA</name>
    <name evidence="9" type="ORF">ARTSIC4J27_2152</name>
</gene>
<dbReference type="PROSITE" id="PS00866">
    <property type="entry name" value="CPSASE_1"/>
    <property type="match status" value="1"/>
</dbReference>
<dbReference type="Gene3D" id="3.30.470.20">
    <property type="entry name" value="ATP-grasp fold, B domain"/>
    <property type="match status" value="1"/>
</dbReference>
<dbReference type="InterPro" id="IPR011761">
    <property type="entry name" value="ATP-grasp"/>
</dbReference>
<accession>A0A024H2S0</accession>
<evidence type="ECO:0000256" key="5">
    <source>
        <dbReference type="ARBA" id="ARBA00023267"/>
    </source>
</evidence>
<dbReference type="SUPFAM" id="SSF56059">
    <property type="entry name" value="Glutathione synthetase ATP-binding domain-like"/>
    <property type="match status" value="1"/>
</dbReference>
<dbReference type="AlphaFoldDB" id="A0A024H2S0"/>
<evidence type="ECO:0000313" key="10">
    <source>
        <dbReference type="Proteomes" id="UP000035722"/>
    </source>
</evidence>
<feature type="domain" description="ATP-grasp" evidence="7">
    <location>
        <begin position="123"/>
        <end position="321"/>
    </location>
</feature>
<evidence type="ECO:0000259" key="8">
    <source>
        <dbReference type="PROSITE" id="PS50979"/>
    </source>
</evidence>
<proteinExistence type="predicted"/>
<keyword evidence="10" id="KW-1185">Reference proteome</keyword>
<dbReference type="PROSITE" id="PS00867">
    <property type="entry name" value="CPSASE_2"/>
    <property type="match status" value="1"/>
</dbReference>
<dbReference type="SUPFAM" id="SSF51246">
    <property type="entry name" value="Rudiment single hybrid motif"/>
    <property type="match status" value="1"/>
</dbReference>
<dbReference type="InterPro" id="IPR005481">
    <property type="entry name" value="BC-like_N"/>
</dbReference>
<dbReference type="GO" id="GO:0046872">
    <property type="term" value="F:metal ion binding"/>
    <property type="evidence" value="ECO:0007669"/>
    <property type="project" value="InterPro"/>
</dbReference>
<dbReference type="Pfam" id="PF02785">
    <property type="entry name" value="Biotin_carb_C"/>
    <property type="match status" value="1"/>
</dbReference>
<keyword evidence="2 9" id="KW-0436">Ligase</keyword>
<dbReference type="STRING" id="861266.ARTSIC4J27_2152"/>
<dbReference type="InterPro" id="IPR016185">
    <property type="entry name" value="PreATP-grasp_dom_sf"/>
</dbReference>
<keyword evidence="3 6" id="KW-0547">Nucleotide-binding</keyword>
<name>A0A024H2S0_9MICC</name>
<dbReference type="SUPFAM" id="SSF52440">
    <property type="entry name" value="PreATP-grasp domain"/>
    <property type="match status" value="1"/>
</dbReference>
<dbReference type="FunFam" id="3.30.1490.20:FF:000003">
    <property type="entry name" value="acetyl-CoA carboxylase isoform X1"/>
    <property type="match status" value="1"/>
</dbReference>
<dbReference type="Pfam" id="PF00289">
    <property type="entry name" value="Biotin_carb_N"/>
    <property type="match status" value="1"/>
</dbReference>
<dbReference type="GO" id="GO:0004075">
    <property type="term" value="F:biotin carboxylase activity"/>
    <property type="evidence" value="ECO:0007669"/>
    <property type="project" value="UniProtKB-EC"/>
</dbReference>
<keyword evidence="4 6" id="KW-0067">ATP-binding</keyword>
<keyword evidence="9" id="KW-0670">Pyruvate</keyword>
<dbReference type="PANTHER" id="PTHR18866:SF33">
    <property type="entry name" value="METHYLCROTONOYL-COA CARBOXYLASE SUBUNIT ALPHA, MITOCHONDRIAL-RELATED"/>
    <property type="match status" value="1"/>
</dbReference>
<dbReference type="PROSITE" id="PS50979">
    <property type="entry name" value="BC"/>
    <property type="match status" value="1"/>
</dbReference>